<accession>A0A412I2I4</accession>
<protein>
    <submittedName>
        <fullName evidence="2">Uncharacterized protein</fullName>
    </submittedName>
</protein>
<comment type="caution">
    <text evidence="2">The sequence shown here is derived from an EMBL/GenBank/DDBJ whole genome shotgun (WGS) entry which is preliminary data.</text>
</comment>
<feature type="region of interest" description="Disordered" evidence="1">
    <location>
        <begin position="230"/>
        <end position="318"/>
    </location>
</feature>
<evidence type="ECO:0000313" key="2">
    <source>
        <dbReference type="EMBL" id="RGS31123.1"/>
    </source>
</evidence>
<sequence length="499" mass="56080">MKYRIGLHLFFFLFVLFWLSSCENDDFSLDEYENSNSHLMSEARHYFEEYASIEMEGEPTGLHPGNIAPEWSKAKVFIRPETMTVNVPLITEATYEGSFYNDVDTVSGEFRDTYFTVMLQKLVVVKNLETGIYSCYIATIIPSEEYATKNRTKIDKMCYSGDPNSEFSGTIVYSTVTTNYTISVEKYINGILYDQRSLYYASADLYAYLNEMSQLLCSARITRTVRTMTKNGEFGGGGSILLPEVVITPDPKPTPPPPPPSLPPPYVPPTNPVMPPLGPPAYPPGYVPPTSPPQTGGGSSSGGDQQQHPLPKLTSPAPEYDAMTKKINAILAQIYETLKEMGVDLSEFKIEISVGCASSARTEADGTIGLCAKLVNGGYTLNDQSSIIWHEAYHARNDDPWSKKEREVPPGTGYSNIPPDIEDYIRNNLYGERLSDMAYKDEITVSRIKSPEYYRNEIAAYRAEMNNGINVSSAYARERSYLYWKHQQDLKIAEQYYNK</sequence>
<name>A0A412I2I4_9BACE</name>
<dbReference type="EMBL" id="QRVJ01000043">
    <property type="protein sequence ID" value="RGS31123.1"/>
    <property type="molecule type" value="Genomic_DNA"/>
</dbReference>
<organism evidence="2 3">
    <name type="scientific">Bacteroides cellulosilyticus</name>
    <dbReference type="NCBI Taxonomy" id="246787"/>
    <lineage>
        <taxon>Bacteria</taxon>
        <taxon>Pseudomonadati</taxon>
        <taxon>Bacteroidota</taxon>
        <taxon>Bacteroidia</taxon>
        <taxon>Bacteroidales</taxon>
        <taxon>Bacteroidaceae</taxon>
        <taxon>Bacteroides</taxon>
    </lineage>
</organism>
<dbReference type="Proteomes" id="UP000283341">
    <property type="component" value="Unassembled WGS sequence"/>
</dbReference>
<reference evidence="2 3" key="1">
    <citation type="submission" date="2018-08" db="EMBL/GenBank/DDBJ databases">
        <title>A genome reference for cultivated species of the human gut microbiota.</title>
        <authorList>
            <person name="Zou Y."/>
            <person name="Xue W."/>
            <person name="Luo G."/>
        </authorList>
    </citation>
    <scope>NUCLEOTIDE SEQUENCE [LARGE SCALE GENOMIC DNA]</scope>
    <source>
        <strain evidence="2 3">AF22-3AC</strain>
    </source>
</reference>
<gene>
    <name evidence="2" type="ORF">DWX97_25500</name>
</gene>
<dbReference type="PROSITE" id="PS51257">
    <property type="entry name" value="PROKAR_LIPOPROTEIN"/>
    <property type="match status" value="1"/>
</dbReference>
<dbReference type="RefSeq" id="WP_118403988.1">
    <property type="nucleotide sequence ID" value="NZ_JADNFX010000016.1"/>
</dbReference>
<proteinExistence type="predicted"/>
<evidence type="ECO:0000256" key="1">
    <source>
        <dbReference type="SAM" id="MobiDB-lite"/>
    </source>
</evidence>
<evidence type="ECO:0000313" key="3">
    <source>
        <dbReference type="Proteomes" id="UP000283341"/>
    </source>
</evidence>
<feature type="compositionally biased region" description="Pro residues" evidence="1">
    <location>
        <begin position="250"/>
        <end position="292"/>
    </location>
</feature>
<dbReference type="AlphaFoldDB" id="A0A412I2I4"/>